<sequence>MKKQILLCILFLFTTGLMASPEAKAQELCDCLKKAKASEKETDKKKCLSQREEHVAAVKKGSKAYDSYISSLQKCEQELAGTPTTNPNLSTEEKVSAVCDCFQKAEKQNRMGCFKLQSDYGKTIADPEEKKKFNLSSGSCN</sequence>
<evidence type="ECO:0000313" key="2">
    <source>
        <dbReference type="EMBL" id="TGM52251.1"/>
    </source>
</evidence>
<proteinExistence type="predicted"/>
<dbReference type="EMBL" id="RQHF01000028">
    <property type="protein sequence ID" value="TGM52251.1"/>
    <property type="molecule type" value="Genomic_DNA"/>
</dbReference>
<gene>
    <name evidence="2" type="ORF">EHQ95_11305</name>
</gene>
<evidence type="ECO:0000313" key="3">
    <source>
        <dbReference type="Proteomes" id="UP000298112"/>
    </source>
</evidence>
<feature type="signal peptide" evidence="1">
    <location>
        <begin position="1"/>
        <end position="19"/>
    </location>
</feature>
<keyword evidence="3" id="KW-1185">Reference proteome</keyword>
<protein>
    <recommendedName>
        <fullName evidence="4">Cys-rich protein</fullName>
    </recommendedName>
</protein>
<feature type="chain" id="PRO_5045464065" description="Cys-rich protein" evidence="1">
    <location>
        <begin position="20"/>
        <end position="141"/>
    </location>
</feature>
<comment type="caution">
    <text evidence="2">The sequence shown here is derived from an EMBL/GenBank/DDBJ whole genome shotgun (WGS) entry which is preliminary data.</text>
</comment>
<name>A0ABY2NM34_9LEPT</name>
<dbReference type="Proteomes" id="UP000298112">
    <property type="component" value="Unassembled WGS sequence"/>
</dbReference>
<organism evidence="2 3">
    <name type="scientific">Leptospira vanthielii</name>
    <dbReference type="NCBI Taxonomy" id="293085"/>
    <lineage>
        <taxon>Bacteria</taxon>
        <taxon>Pseudomonadati</taxon>
        <taxon>Spirochaetota</taxon>
        <taxon>Spirochaetia</taxon>
        <taxon>Leptospirales</taxon>
        <taxon>Leptospiraceae</taxon>
        <taxon>Leptospira</taxon>
    </lineage>
</organism>
<dbReference type="RefSeq" id="WP_135659174.1">
    <property type="nucleotide sequence ID" value="NZ_RQHF01000028.1"/>
</dbReference>
<accession>A0ABY2NM34</accession>
<reference evidence="3" key="1">
    <citation type="journal article" date="2019" name="PLoS Negl. Trop. Dis.">
        <title>Revisiting the worldwide diversity of Leptospira species in the environment.</title>
        <authorList>
            <person name="Vincent A.T."/>
            <person name="Schiettekatte O."/>
            <person name="Bourhy P."/>
            <person name="Veyrier F.J."/>
            <person name="Picardeau M."/>
        </authorList>
    </citation>
    <scope>NUCLEOTIDE SEQUENCE [LARGE SCALE GENOMIC DNA]</scope>
    <source>
        <strain evidence="3">201601955</strain>
    </source>
</reference>
<keyword evidence="1" id="KW-0732">Signal</keyword>
<evidence type="ECO:0008006" key="4">
    <source>
        <dbReference type="Google" id="ProtNLM"/>
    </source>
</evidence>
<evidence type="ECO:0000256" key="1">
    <source>
        <dbReference type="SAM" id="SignalP"/>
    </source>
</evidence>